<dbReference type="PANTHER" id="PTHR43150:SF2">
    <property type="entry name" value="HYPERKINETIC, ISOFORM M"/>
    <property type="match status" value="1"/>
</dbReference>
<dbReference type="STRING" id="45073.Lqui_1808"/>
<evidence type="ECO:0000256" key="3">
    <source>
        <dbReference type="ARBA" id="ARBA00023002"/>
    </source>
</evidence>
<evidence type="ECO:0000313" key="5">
    <source>
        <dbReference type="EMBL" id="KTD50483.1"/>
    </source>
</evidence>
<dbReference type="PRINTS" id="PR01577">
    <property type="entry name" value="KCNABCHANNEL"/>
</dbReference>
<dbReference type="Proteomes" id="UP000054618">
    <property type="component" value="Unassembled WGS sequence"/>
</dbReference>
<dbReference type="Pfam" id="PF00248">
    <property type="entry name" value="Aldo_ket_red"/>
    <property type="match status" value="1"/>
</dbReference>
<dbReference type="Gene3D" id="3.20.20.100">
    <property type="entry name" value="NADP-dependent oxidoreductase domain"/>
    <property type="match status" value="1"/>
</dbReference>
<dbReference type="PATRIC" id="fig|45073.5.peg.1908"/>
<comment type="similarity">
    <text evidence="1">Belongs to the shaker potassium channel beta subunit family.</text>
</comment>
<dbReference type="GO" id="GO:0016491">
    <property type="term" value="F:oxidoreductase activity"/>
    <property type="evidence" value="ECO:0007669"/>
    <property type="project" value="UniProtKB-KW"/>
</dbReference>
<dbReference type="RefSeq" id="WP_058507887.1">
    <property type="nucleotide sequence ID" value="NZ_CAAAIK010000030.1"/>
</dbReference>
<dbReference type="InterPro" id="IPR036812">
    <property type="entry name" value="NAD(P)_OxRdtase_dom_sf"/>
</dbReference>
<gene>
    <name evidence="5" type="ORF">Lqui_1808</name>
</gene>
<keyword evidence="6" id="KW-1185">Reference proteome</keyword>
<reference evidence="5 6" key="1">
    <citation type="submission" date="2015-11" db="EMBL/GenBank/DDBJ databases">
        <title>Genomic analysis of 38 Legionella species identifies large and diverse effector repertoires.</title>
        <authorList>
            <person name="Burstein D."/>
            <person name="Amaro F."/>
            <person name="Zusman T."/>
            <person name="Lifshitz Z."/>
            <person name="Cohen O."/>
            <person name="Gilbert J.A."/>
            <person name="Pupko T."/>
            <person name="Shuman H.A."/>
            <person name="Segal G."/>
        </authorList>
    </citation>
    <scope>NUCLEOTIDE SEQUENCE [LARGE SCALE GENOMIC DNA]</scope>
    <source>
        <strain evidence="5 6">CDC#1442-AUS-E</strain>
    </source>
</reference>
<dbReference type="InterPro" id="IPR023210">
    <property type="entry name" value="NADP_OxRdtase_dom"/>
</dbReference>
<evidence type="ECO:0000256" key="1">
    <source>
        <dbReference type="ARBA" id="ARBA00006515"/>
    </source>
</evidence>
<evidence type="ECO:0000259" key="4">
    <source>
        <dbReference type="Pfam" id="PF00248"/>
    </source>
</evidence>
<dbReference type="SUPFAM" id="SSF51430">
    <property type="entry name" value="NAD(P)-linked oxidoreductase"/>
    <property type="match status" value="1"/>
</dbReference>
<name>A0A0W0Y1Q7_9GAMM</name>
<feature type="domain" description="NADP-dependent oxidoreductase" evidence="4">
    <location>
        <begin position="16"/>
        <end position="308"/>
    </location>
</feature>
<dbReference type="EMBL" id="LNYS01000008">
    <property type="protein sequence ID" value="KTD50483.1"/>
    <property type="molecule type" value="Genomic_DNA"/>
</dbReference>
<protein>
    <submittedName>
        <fullName evidence="5">Aldo/keto reductase</fullName>
    </submittedName>
</protein>
<dbReference type="PANTHER" id="PTHR43150">
    <property type="entry name" value="HYPERKINETIC, ISOFORM M"/>
    <property type="match status" value="1"/>
</dbReference>
<dbReference type="AlphaFoldDB" id="A0A0W0Y1Q7"/>
<keyword evidence="3" id="KW-0560">Oxidoreductase</keyword>
<evidence type="ECO:0000313" key="6">
    <source>
        <dbReference type="Proteomes" id="UP000054618"/>
    </source>
</evidence>
<evidence type="ECO:0000256" key="2">
    <source>
        <dbReference type="ARBA" id="ARBA00022857"/>
    </source>
</evidence>
<comment type="caution">
    <text evidence="5">The sequence shown here is derived from an EMBL/GenBank/DDBJ whole genome shotgun (WGS) entry which is preliminary data.</text>
</comment>
<sequence length="331" mass="37210">MEYRQLGKSGLQVSVLGLGTWTTIGERLDLNASKAVLDCAFEQGINFFDTADVYNNGQSERVLGELLNYFNWPREAYVISSKVFFGLGANPRPNTYGLSRKHIIEACHASLKRLNLEYLDLYFCHRPDPNTPLLETVQAMSSLIHQGKILYWGTSEWTAAQLLEVYQLTENNSFLIPPISEQSQYNLFARERVENELTPLYESHGLGITVWSPLRSGLLAGRYNNGVPPDSRLAAKENEASRREVMGHNEDERIFLVNQLTDYVQQELNISLAELALAWCLRNKSVSSAIIGASTASQIIDNCKGISFAETMNTGIMRKLDDIMLNNVYAT</sequence>
<organism evidence="5 6">
    <name type="scientific">Legionella quinlivanii</name>
    <dbReference type="NCBI Taxonomy" id="45073"/>
    <lineage>
        <taxon>Bacteria</taxon>
        <taxon>Pseudomonadati</taxon>
        <taxon>Pseudomonadota</taxon>
        <taxon>Gammaproteobacteria</taxon>
        <taxon>Legionellales</taxon>
        <taxon>Legionellaceae</taxon>
        <taxon>Legionella</taxon>
    </lineage>
</organism>
<proteinExistence type="inferred from homology"/>
<dbReference type="InterPro" id="IPR005399">
    <property type="entry name" value="K_chnl_volt-dep_bsu_KCNAB-rel"/>
</dbReference>
<accession>A0A0W0Y1Q7</accession>
<keyword evidence="2" id="KW-0521">NADP</keyword>